<dbReference type="SMR" id="G4Z7Q6"/>
<dbReference type="EMBL" id="JH159153">
    <property type="protein sequence ID" value="EGZ21810.1"/>
    <property type="molecule type" value="Genomic_DNA"/>
</dbReference>
<dbReference type="RefSeq" id="XP_009524527.1">
    <property type="nucleotide sequence ID" value="XM_009526232.1"/>
</dbReference>
<dbReference type="KEGG" id="psoj:PHYSODRAFT_299413"/>
<evidence type="ECO:0000259" key="1">
    <source>
        <dbReference type="Pfam" id="PF18634"/>
    </source>
</evidence>
<dbReference type="InterPro" id="IPR040786">
    <property type="entry name" value="RXLR_WY"/>
</dbReference>
<evidence type="ECO:0000313" key="3">
    <source>
        <dbReference type="Proteomes" id="UP000002640"/>
    </source>
</evidence>
<dbReference type="InParanoid" id="G4Z7Q6"/>
<dbReference type="Proteomes" id="UP000002640">
    <property type="component" value="Unassembled WGS sequence"/>
</dbReference>
<keyword evidence="3" id="KW-1185">Reference proteome</keyword>
<accession>G4Z7Q6</accession>
<feature type="domain" description="RXLR phytopathogen effector protein WY-domain" evidence="1">
    <location>
        <begin position="1"/>
        <end position="27"/>
    </location>
</feature>
<evidence type="ECO:0000313" key="2">
    <source>
        <dbReference type="EMBL" id="EGZ21810.1"/>
    </source>
</evidence>
<dbReference type="AlphaFoldDB" id="G4Z7Q6"/>
<dbReference type="Pfam" id="PF18634">
    <property type="entry name" value="RXLR_WY"/>
    <property type="match status" value="1"/>
</dbReference>
<sequence length="107" mass="12083">MSELNLEQLFQSLRKSPDLKKLGADMENAHQLATRTPPDFFKALGFETAAATTLSADKPNLMKWLRFTKQYMRDKGTHEFSNVEVHSRKSLETNCSASSSSNGWVMV</sequence>
<protein>
    <recommendedName>
        <fullName evidence="1">RXLR phytopathogen effector protein WY-domain domain-containing protein</fullName>
    </recommendedName>
</protein>
<name>G4Z7Q6_PHYSP</name>
<dbReference type="GeneID" id="20641730"/>
<proteinExistence type="predicted"/>
<organism evidence="2 3">
    <name type="scientific">Phytophthora sojae (strain P6497)</name>
    <name type="common">Soybean stem and root rot agent</name>
    <name type="synonym">Phytophthora megasperma f. sp. glycines</name>
    <dbReference type="NCBI Taxonomy" id="1094619"/>
    <lineage>
        <taxon>Eukaryota</taxon>
        <taxon>Sar</taxon>
        <taxon>Stramenopiles</taxon>
        <taxon>Oomycota</taxon>
        <taxon>Peronosporomycetes</taxon>
        <taxon>Peronosporales</taxon>
        <taxon>Peronosporaceae</taxon>
        <taxon>Phytophthora</taxon>
    </lineage>
</organism>
<gene>
    <name evidence="2" type="ORF">PHYSODRAFT_299413</name>
</gene>
<reference evidence="2 3" key="1">
    <citation type="journal article" date="2006" name="Science">
        <title>Phytophthora genome sequences uncover evolutionary origins and mechanisms of pathogenesis.</title>
        <authorList>
            <person name="Tyler B.M."/>
            <person name="Tripathy S."/>
            <person name="Zhang X."/>
            <person name="Dehal P."/>
            <person name="Jiang R.H."/>
            <person name="Aerts A."/>
            <person name="Arredondo F.D."/>
            <person name="Baxter L."/>
            <person name="Bensasson D."/>
            <person name="Beynon J.L."/>
            <person name="Chapman J."/>
            <person name="Damasceno C.M."/>
            <person name="Dorrance A.E."/>
            <person name="Dou D."/>
            <person name="Dickerman A.W."/>
            <person name="Dubchak I.L."/>
            <person name="Garbelotto M."/>
            <person name="Gijzen M."/>
            <person name="Gordon S.G."/>
            <person name="Govers F."/>
            <person name="Grunwald N.J."/>
            <person name="Huang W."/>
            <person name="Ivors K.L."/>
            <person name="Jones R.W."/>
            <person name="Kamoun S."/>
            <person name="Krampis K."/>
            <person name="Lamour K.H."/>
            <person name="Lee M.K."/>
            <person name="McDonald W.H."/>
            <person name="Medina M."/>
            <person name="Meijer H.J."/>
            <person name="Nordberg E.K."/>
            <person name="Maclean D.J."/>
            <person name="Ospina-Giraldo M.D."/>
            <person name="Morris P.F."/>
            <person name="Phuntumart V."/>
            <person name="Putnam N.H."/>
            <person name="Rash S."/>
            <person name="Rose J.K."/>
            <person name="Sakihama Y."/>
            <person name="Salamov A.A."/>
            <person name="Savidor A."/>
            <person name="Scheuring C.F."/>
            <person name="Smith B.M."/>
            <person name="Sobral B.W."/>
            <person name="Terry A."/>
            <person name="Torto-Alalibo T.A."/>
            <person name="Win J."/>
            <person name="Xu Z."/>
            <person name="Zhang H."/>
            <person name="Grigoriev I.V."/>
            <person name="Rokhsar D.S."/>
            <person name="Boore J.L."/>
        </authorList>
    </citation>
    <scope>NUCLEOTIDE SEQUENCE [LARGE SCALE GENOMIC DNA]</scope>
    <source>
        <strain evidence="2 3">P6497</strain>
    </source>
</reference>